<keyword evidence="2" id="KW-1185">Reference proteome</keyword>
<gene>
    <name evidence="1" type="ORF">L873DRAFT_185514</name>
</gene>
<sequence>MAQITIKIPINKRTLARVIHTAAYPPRKASMQKPDGTHSLIHSIMVNNTRIVSKYMRKNPIYR</sequence>
<organism evidence="1 2">
    <name type="scientific">Choiromyces venosus 120613-1</name>
    <dbReference type="NCBI Taxonomy" id="1336337"/>
    <lineage>
        <taxon>Eukaryota</taxon>
        <taxon>Fungi</taxon>
        <taxon>Dikarya</taxon>
        <taxon>Ascomycota</taxon>
        <taxon>Pezizomycotina</taxon>
        <taxon>Pezizomycetes</taxon>
        <taxon>Pezizales</taxon>
        <taxon>Tuberaceae</taxon>
        <taxon>Choiromyces</taxon>
    </lineage>
</organism>
<reference evidence="1 2" key="1">
    <citation type="journal article" date="2018" name="Nat. Ecol. Evol.">
        <title>Pezizomycetes genomes reveal the molecular basis of ectomycorrhizal truffle lifestyle.</title>
        <authorList>
            <person name="Murat C."/>
            <person name="Payen T."/>
            <person name="Noel B."/>
            <person name="Kuo A."/>
            <person name="Morin E."/>
            <person name="Chen J."/>
            <person name="Kohler A."/>
            <person name="Krizsan K."/>
            <person name="Balestrini R."/>
            <person name="Da Silva C."/>
            <person name="Montanini B."/>
            <person name="Hainaut M."/>
            <person name="Levati E."/>
            <person name="Barry K.W."/>
            <person name="Belfiori B."/>
            <person name="Cichocki N."/>
            <person name="Clum A."/>
            <person name="Dockter R.B."/>
            <person name="Fauchery L."/>
            <person name="Guy J."/>
            <person name="Iotti M."/>
            <person name="Le Tacon F."/>
            <person name="Lindquist E.A."/>
            <person name="Lipzen A."/>
            <person name="Malagnac F."/>
            <person name="Mello A."/>
            <person name="Molinier V."/>
            <person name="Miyauchi S."/>
            <person name="Poulain J."/>
            <person name="Riccioni C."/>
            <person name="Rubini A."/>
            <person name="Sitrit Y."/>
            <person name="Splivallo R."/>
            <person name="Traeger S."/>
            <person name="Wang M."/>
            <person name="Zifcakova L."/>
            <person name="Wipf D."/>
            <person name="Zambonelli A."/>
            <person name="Paolocci F."/>
            <person name="Nowrousian M."/>
            <person name="Ottonello S."/>
            <person name="Baldrian P."/>
            <person name="Spatafora J.W."/>
            <person name="Henrissat B."/>
            <person name="Nagy L.G."/>
            <person name="Aury J.M."/>
            <person name="Wincker P."/>
            <person name="Grigoriev I.V."/>
            <person name="Bonfante P."/>
            <person name="Martin F.M."/>
        </authorList>
    </citation>
    <scope>NUCLEOTIDE SEQUENCE [LARGE SCALE GENOMIC DNA]</scope>
    <source>
        <strain evidence="1 2">120613-1</strain>
    </source>
</reference>
<protein>
    <submittedName>
        <fullName evidence="1">Uncharacterized protein</fullName>
    </submittedName>
</protein>
<dbReference type="AlphaFoldDB" id="A0A3N4J7X4"/>
<evidence type="ECO:0000313" key="1">
    <source>
        <dbReference type="EMBL" id="RPA92560.1"/>
    </source>
</evidence>
<accession>A0A3N4J7X4</accession>
<proteinExistence type="predicted"/>
<evidence type="ECO:0000313" key="2">
    <source>
        <dbReference type="Proteomes" id="UP000276215"/>
    </source>
</evidence>
<dbReference type="Proteomes" id="UP000276215">
    <property type="component" value="Unassembled WGS sequence"/>
</dbReference>
<name>A0A3N4J7X4_9PEZI</name>
<dbReference type="EMBL" id="ML120470">
    <property type="protein sequence ID" value="RPA92560.1"/>
    <property type="molecule type" value="Genomic_DNA"/>
</dbReference>